<dbReference type="AlphaFoldDB" id="A0A1M7H3F5"/>
<dbReference type="EMBL" id="FRCP01000007">
    <property type="protein sequence ID" value="SHM23155.1"/>
    <property type="molecule type" value="Genomic_DNA"/>
</dbReference>
<keyword evidence="1" id="KW-0812">Transmembrane</keyword>
<proteinExistence type="predicted"/>
<evidence type="ECO:0000313" key="3">
    <source>
        <dbReference type="Proteomes" id="UP000184038"/>
    </source>
</evidence>
<organism evidence="2 3">
    <name type="scientific">Anaerosporobacter mobilis DSM 15930</name>
    <dbReference type="NCBI Taxonomy" id="1120996"/>
    <lineage>
        <taxon>Bacteria</taxon>
        <taxon>Bacillati</taxon>
        <taxon>Bacillota</taxon>
        <taxon>Clostridia</taxon>
        <taxon>Lachnospirales</taxon>
        <taxon>Lachnospiraceae</taxon>
        <taxon>Anaerosporobacter</taxon>
    </lineage>
</organism>
<protein>
    <recommendedName>
        <fullName evidence="4">PilX N-terminal</fullName>
    </recommendedName>
</protein>
<keyword evidence="3" id="KW-1185">Reference proteome</keyword>
<evidence type="ECO:0008006" key="4">
    <source>
        <dbReference type="Google" id="ProtNLM"/>
    </source>
</evidence>
<feature type="transmembrane region" description="Helical" evidence="1">
    <location>
        <begin position="9"/>
        <end position="33"/>
    </location>
</feature>
<reference evidence="2 3" key="1">
    <citation type="submission" date="2016-11" db="EMBL/GenBank/DDBJ databases">
        <authorList>
            <person name="Jaros S."/>
            <person name="Januszkiewicz K."/>
            <person name="Wedrychowicz H."/>
        </authorList>
    </citation>
    <scope>NUCLEOTIDE SEQUENCE [LARGE SCALE GENOMIC DNA]</scope>
    <source>
        <strain evidence="2 3">DSM 15930</strain>
    </source>
</reference>
<keyword evidence="1" id="KW-0472">Membrane</keyword>
<dbReference type="STRING" id="1120996.SAMN02746066_01274"/>
<name>A0A1M7H3F5_9FIRM</name>
<evidence type="ECO:0000313" key="2">
    <source>
        <dbReference type="EMBL" id="SHM23155.1"/>
    </source>
</evidence>
<dbReference type="RefSeq" id="WP_073284761.1">
    <property type="nucleotide sequence ID" value="NZ_FRCP01000007.1"/>
</dbReference>
<dbReference type="OrthoDB" id="2009649at2"/>
<keyword evidence="1" id="KW-1133">Transmembrane helix</keyword>
<evidence type="ECO:0000256" key="1">
    <source>
        <dbReference type="SAM" id="Phobius"/>
    </source>
</evidence>
<sequence>MNIKNRGSALILILITMFLITTLGLAILSVSMMNLEMKSVDSKSKENFYSAETALDEIVVGLEELTTTQIKAAYTEVLEKYSSIHPTQRIDKFKEYLRYNMWTKLTDVSDATLSSEKLRNLLVDYVKQTPKYDTDTKVGVTINEPGTVQPNALFYDTYAIIHNVYVTYQEQGYETVIQTDIKIAYPEDIMFDNVDSSEENYAISGYSIIADKGLEIGDSYTTSLTNIVGNIYAGEHGISTANYGTMVSILANEVVTRGDIVVKDKARLYINGTGTNRIWAKNIKCELSNGIEATNDTAIDIKGNCYILNDLILNAKKSSVKLHGNYTGYGTNQLIDSNNGSAIVVNGKDSTLDLSGVSNLIVAGNASIEVPTYDATGNIKPNSYIMTGDSIAMKGNQIAYLVPESCISAGHNPVLWSEYTKGVSVDITKDTTIKLADYVDMTPNADGDVGYRKVFYKLSGGLNVVYYYLSFKDEQKAYDYMIKYKEVHPNRLDDIRLTFPVKKMDFVYGVIQSSGIATRIKGTTDKTEILDTRVNKSYLNSIESSTSSKYLWMTRRLTETDDNKPYLDVNSLANSFVNMAKIKEKAGGIIGRNVYTPDPLDTYSIRIIYNGKGKYAAAGEEKGTAVLVNTPTRGILVATGDVKINANFTGLIIAGGNITVSSNASIYSDSTIVNDIWNRCNEDINQYFYDIVTGGATGGGTVSGSVTQSIDISNLISYQNWRKN</sequence>
<dbReference type="Proteomes" id="UP000184038">
    <property type="component" value="Unassembled WGS sequence"/>
</dbReference>
<gene>
    <name evidence="2" type="ORF">SAMN02746066_01274</name>
</gene>
<accession>A0A1M7H3F5</accession>